<feature type="transmembrane region" description="Helical" evidence="5">
    <location>
        <begin position="132"/>
        <end position="152"/>
    </location>
</feature>
<feature type="transmembrane region" description="Helical" evidence="5">
    <location>
        <begin position="184"/>
        <end position="203"/>
    </location>
</feature>
<dbReference type="PROSITE" id="PS50262">
    <property type="entry name" value="G_PROTEIN_RECEP_F1_2"/>
    <property type="match status" value="1"/>
</dbReference>
<dbReference type="InterPro" id="IPR052954">
    <property type="entry name" value="GPCR-Ligand_Int"/>
</dbReference>
<dbReference type="SUPFAM" id="SSF81321">
    <property type="entry name" value="Family A G protein-coupled receptor-like"/>
    <property type="match status" value="1"/>
</dbReference>
<dbReference type="PANTHER" id="PTHR46641">
    <property type="entry name" value="FMRFAMIDE RECEPTOR-RELATED"/>
    <property type="match status" value="1"/>
</dbReference>
<evidence type="ECO:0000313" key="13">
    <source>
        <dbReference type="Proteomes" id="UP000663856"/>
    </source>
</evidence>
<keyword evidence="2 5" id="KW-0812">Transmembrane</keyword>
<feature type="transmembrane region" description="Helical" evidence="5">
    <location>
        <begin position="92"/>
        <end position="111"/>
    </location>
</feature>
<reference evidence="9" key="1">
    <citation type="submission" date="2021-02" db="EMBL/GenBank/DDBJ databases">
        <authorList>
            <person name="Nowell W R."/>
        </authorList>
    </citation>
    <scope>NUCLEOTIDE SEQUENCE</scope>
</reference>
<evidence type="ECO:0000256" key="2">
    <source>
        <dbReference type="ARBA" id="ARBA00022692"/>
    </source>
</evidence>
<name>A0A816P6T8_9BILA</name>
<dbReference type="EMBL" id="CAJOBG010007085">
    <property type="protein sequence ID" value="CAF4206415.1"/>
    <property type="molecule type" value="Genomic_DNA"/>
</dbReference>
<dbReference type="Pfam" id="PF00001">
    <property type="entry name" value="7tm_1"/>
    <property type="match status" value="1"/>
</dbReference>
<feature type="transmembrane region" description="Helical" evidence="5">
    <location>
        <begin position="229"/>
        <end position="248"/>
    </location>
</feature>
<dbReference type="GO" id="GO:0016020">
    <property type="term" value="C:membrane"/>
    <property type="evidence" value="ECO:0007669"/>
    <property type="project" value="UniProtKB-SubCell"/>
</dbReference>
<dbReference type="Proteomes" id="UP000681967">
    <property type="component" value="Unassembled WGS sequence"/>
</dbReference>
<evidence type="ECO:0000313" key="9">
    <source>
        <dbReference type="EMBL" id="CAF2044661.1"/>
    </source>
</evidence>
<dbReference type="EMBL" id="CAJNRF010002923">
    <property type="protein sequence ID" value="CAF2044661.1"/>
    <property type="molecule type" value="Genomic_DNA"/>
</dbReference>
<evidence type="ECO:0000313" key="11">
    <source>
        <dbReference type="EMBL" id="CAF3799449.1"/>
    </source>
</evidence>
<sequence>MSNSTSGSLTQEEIAIPAILGIIVYVGGFIGNLLSLVIFIRTEIRRVSTGVLFLFLTISNTIQLLTLTVEFIDVAYNYRLFPSVLIRCRFVYWLQNIFRSLSSFIACTISLDRMFRATHSLRAKHYCTCRMACRTVFIYTIIFTVSLSFYLLPYMGEDTNGICSTENNPIYDNFMTSVWPPMRTFFVCILPVSIMITANIGLWRRIRASKRRVFPHITKFAHSTNTQTMFLFIAISNVLTFVITQVPFHIYTTMVRYRHCIDHVRTPMLLWSSLYFGIGFYIYCLTSRYFRSKFISTIHWLFKKEDLIIIRRNTISQRVLD</sequence>
<dbReference type="Proteomes" id="UP000663834">
    <property type="component" value="Unassembled WGS sequence"/>
</dbReference>
<keyword evidence="14" id="KW-1185">Reference proteome</keyword>
<evidence type="ECO:0000313" key="14">
    <source>
        <dbReference type="Proteomes" id="UP000663866"/>
    </source>
</evidence>
<protein>
    <recommendedName>
        <fullName evidence="6">G-protein coupled receptors family 1 profile domain-containing protein</fullName>
    </recommendedName>
</protein>
<dbReference type="Proteomes" id="UP000663856">
    <property type="component" value="Unassembled WGS sequence"/>
</dbReference>
<dbReference type="EMBL" id="CAJOBJ010000149">
    <property type="protein sequence ID" value="CAF3799449.1"/>
    <property type="molecule type" value="Genomic_DNA"/>
</dbReference>
<keyword evidence="3 5" id="KW-1133">Transmembrane helix</keyword>
<comment type="subcellular location">
    <subcellularLocation>
        <location evidence="1">Membrane</location>
    </subcellularLocation>
</comment>
<dbReference type="EMBL" id="CAJOBH010000187">
    <property type="protein sequence ID" value="CAF3769043.1"/>
    <property type="molecule type" value="Genomic_DNA"/>
</dbReference>
<dbReference type="GO" id="GO:0004930">
    <property type="term" value="F:G protein-coupled receptor activity"/>
    <property type="evidence" value="ECO:0007669"/>
    <property type="project" value="InterPro"/>
</dbReference>
<evidence type="ECO:0000256" key="4">
    <source>
        <dbReference type="ARBA" id="ARBA00023136"/>
    </source>
</evidence>
<dbReference type="EMBL" id="CAJNOV010000022">
    <property type="protein sequence ID" value="CAF0958719.1"/>
    <property type="molecule type" value="Genomic_DNA"/>
</dbReference>
<dbReference type="InterPro" id="IPR017452">
    <property type="entry name" value="GPCR_Rhodpsn_7TM"/>
</dbReference>
<dbReference type="Gene3D" id="1.20.1070.10">
    <property type="entry name" value="Rhodopsin 7-helix transmembrane proteins"/>
    <property type="match status" value="1"/>
</dbReference>
<evidence type="ECO:0000256" key="5">
    <source>
        <dbReference type="SAM" id="Phobius"/>
    </source>
</evidence>
<feature type="transmembrane region" description="Helical" evidence="5">
    <location>
        <begin position="51"/>
        <end position="72"/>
    </location>
</feature>
<evidence type="ECO:0000313" key="12">
    <source>
        <dbReference type="EMBL" id="CAF4206415.1"/>
    </source>
</evidence>
<feature type="transmembrane region" description="Helical" evidence="5">
    <location>
        <begin position="268"/>
        <end position="286"/>
    </location>
</feature>
<evidence type="ECO:0000313" key="8">
    <source>
        <dbReference type="EMBL" id="CAF1666306.1"/>
    </source>
</evidence>
<gene>
    <name evidence="10" type="ORF">BYL167_LOCUS1290</name>
    <name evidence="7" type="ORF">CJN711_LOCUS315</name>
    <name evidence="11" type="ORF">GIL414_LOCUS1003</name>
    <name evidence="8" type="ORF">KQP761_LOCUS33192</name>
    <name evidence="12" type="ORF">OVN521_LOCUS26676</name>
    <name evidence="9" type="ORF">WKI299_LOCUS8976</name>
</gene>
<dbReference type="AlphaFoldDB" id="A0A816P6T8"/>
<dbReference type="OrthoDB" id="9990906at2759"/>
<evidence type="ECO:0000313" key="7">
    <source>
        <dbReference type="EMBL" id="CAF0958719.1"/>
    </source>
</evidence>
<evidence type="ECO:0000313" key="10">
    <source>
        <dbReference type="EMBL" id="CAF3769043.1"/>
    </source>
</evidence>
<evidence type="ECO:0000259" key="6">
    <source>
        <dbReference type="PROSITE" id="PS50262"/>
    </source>
</evidence>
<proteinExistence type="predicted"/>
<dbReference type="EMBL" id="CAJNOW010018543">
    <property type="protein sequence ID" value="CAF1666306.1"/>
    <property type="molecule type" value="Genomic_DNA"/>
</dbReference>
<accession>A0A816P6T8</accession>
<dbReference type="InterPro" id="IPR000276">
    <property type="entry name" value="GPCR_Rhodpsn"/>
</dbReference>
<keyword evidence="4 5" id="KW-0472">Membrane</keyword>
<evidence type="ECO:0000256" key="1">
    <source>
        <dbReference type="ARBA" id="ARBA00004370"/>
    </source>
</evidence>
<evidence type="ECO:0000256" key="3">
    <source>
        <dbReference type="ARBA" id="ARBA00022989"/>
    </source>
</evidence>
<feature type="domain" description="G-protein coupled receptors family 1 profile" evidence="6">
    <location>
        <begin position="31"/>
        <end position="283"/>
    </location>
</feature>
<comment type="caution">
    <text evidence="9">The sequence shown here is derived from an EMBL/GenBank/DDBJ whole genome shotgun (WGS) entry which is preliminary data.</text>
</comment>
<dbReference type="Proteomes" id="UP000663855">
    <property type="component" value="Unassembled WGS sequence"/>
</dbReference>
<organism evidence="9 13">
    <name type="scientific">Rotaria magnacalcarata</name>
    <dbReference type="NCBI Taxonomy" id="392030"/>
    <lineage>
        <taxon>Eukaryota</taxon>
        <taxon>Metazoa</taxon>
        <taxon>Spiralia</taxon>
        <taxon>Gnathifera</taxon>
        <taxon>Rotifera</taxon>
        <taxon>Eurotatoria</taxon>
        <taxon>Bdelloidea</taxon>
        <taxon>Philodinida</taxon>
        <taxon>Philodinidae</taxon>
        <taxon>Rotaria</taxon>
    </lineage>
</organism>
<dbReference type="Proteomes" id="UP000663866">
    <property type="component" value="Unassembled WGS sequence"/>
</dbReference>
<feature type="transmembrane region" description="Helical" evidence="5">
    <location>
        <begin position="14"/>
        <end position="39"/>
    </location>
</feature>
<dbReference type="Proteomes" id="UP000681720">
    <property type="component" value="Unassembled WGS sequence"/>
</dbReference>